<keyword evidence="3" id="KW-1185">Reference proteome</keyword>
<proteinExistence type="predicted"/>
<reference evidence="2 3" key="1">
    <citation type="submission" date="2018-06" db="EMBL/GenBank/DDBJ databases">
        <title>Comparative genomics reveals the genomic features of Rhizophagus irregularis, R. cerebriforme, R. diaphanum and Gigaspora rosea, and their symbiotic lifestyle signature.</title>
        <authorList>
            <person name="Morin E."/>
            <person name="San Clemente H."/>
            <person name="Chen E.C.H."/>
            <person name="De La Providencia I."/>
            <person name="Hainaut M."/>
            <person name="Kuo A."/>
            <person name="Kohler A."/>
            <person name="Murat C."/>
            <person name="Tang N."/>
            <person name="Roy S."/>
            <person name="Loubradou J."/>
            <person name="Henrissat B."/>
            <person name="Grigoriev I.V."/>
            <person name="Corradi N."/>
            <person name="Roux C."/>
            <person name="Martin F.M."/>
        </authorList>
    </citation>
    <scope>NUCLEOTIDE SEQUENCE [LARGE SCALE GENOMIC DNA]</scope>
    <source>
        <strain evidence="2 3">DAOM 227022</strain>
    </source>
</reference>
<feature type="compositionally biased region" description="Polar residues" evidence="1">
    <location>
        <begin position="1"/>
        <end position="20"/>
    </location>
</feature>
<organism evidence="2 3">
    <name type="scientific">Glomus cerebriforme</name>
    <dbReference type="NCBI Taxonomy" id="658196"/>
    <lineage>
        <taxon>Eukaryota</taxon>
        <taxon>Fungi</taxon>
        <taxon>Fungi incertae sedis</taxon>
        <taxon>Mucoromycota</taxon>
        <taxon>Glomeromycotina</taxon>
        <taxon>Glomeromycetes</taxon>
        <taxon>Glomerales</taxon>
        <taxon>Glomeraceae</taxon>
        <taxon>Glomus</taxon>
    </lineage>
</organism>
<protein>
    <submittedName>
        <fullName evidence="2">Uncharacterized protein</fullName>
    </submittedName>
</protein>
<feature type="region of interest" description="Disordered" evidence="1">
    <location>
        <begin position="1"/>
        <end position="22"/>
    </location>
</feature>
<accession>A0A397RZH8</accession>
<evidence type="ECO:0000313" key="3">
    <source>
        <dbReference type="Proteomes" id="UP000265703"/>
    </source>
</evidence>
<name>A0A397RZH8_9GLOM</name>
<gene>
    <name evidence="2" type="ORF">C1645_842595</name>
</gene>
<evidence type="ECO:0000256" key="1">
    <source>
        <dbReference type="SAM" id="MobiDB-lite"/>
    </source>
</evidence>
<comment type="caution">
    <text evidence="2">The sequence shown here is derived from an EMBL/GenBank/DDBJ whole genome shotgun (WGS) entry which is preliminary data.</text>
</comment>
<dbReference type="EMBL" id="QKYT01002330">
    <property type="protein sequence ID" value="RIA78692.1"/>
    <property type="molecule type" value="Genomic_DNA"/>
</dbReference>
<dbReference type="AlphaFoldDB" id="A0A397RZH8"/>
<sequence length="61" mass="6645">MGGESSNNSSPVGSLNSSVWNGKGKGSPNFSVWNGKGKQFSELSSVRNVKEKWFSKFFSLE</sequence>
<dbReference type="Proteomes" id="UP000265703">
    <property type="component" value="Unassembled WGS sequence"/>
</dbReference>
<evidence type="ECO:0000313" key="2">
    <source>
        <dbReference type="EMBL" id="RIA78692.1"/>
    </source>
</evidence>